<dbReference type="AlphaFoldDB" id="K1PCT2"/>
<gene>
    <name evidence="2" type="ORF">CGI_10008840</name>
</gene>
<evidence type="ECO:0000256" key="1">
    <source>
        <dbReference type="SAM" id="MobiDB-lite"/>
    </source>
</evidence>
<dbReference type="EMBL" id="JH817008">
    <property type="protein sequence ID" value="EKC19338.1"/>
    <property type="molecule type" value="Genomic_DNA"/>
</dbReference>
<dbReference type="InParanoid" id="K1PCT2"/>
<dbReference type="HOGENOM" id="CLU_922133_0_0_1"/>
<accession>K1PCT2</accession>
<sequence length="302" mass="34884">MAESETRNHLRNHVNNNLPKNRRFWSTDLIDTIGIRKVLTTPTELVRTEWSLCSLSDTELSRIDELVKICSLPCVDFSTVEEIPYDYARPYRQWVQEWFPKIKVKELKLFNKNCEEFGYFLFDTIQQLHNSKTRGNQLPYEVNYPVLFEKFLKLFELKIKTQPCLPTGNATIFGQEVISSKADILCTKCDDPSKILSVCSEVKRSPSDETEYSPVNKKLRTELPTSATDNEEEGTSARSTGGLSSDVYAQHVGELLAYYESSVLKRGLLGVIFQKTNKAARPEVKHRCTYYLNYRDYLFKVT</sequence>
<proteinExistence type="predicted"/>
<name>K1PCT2_MAGGI</name>
<organism evidence="2">
    <name type="scientific">Magallana gigas</name>
    <name type="common">Pacific oyster</name>
    <name type="synonym">Crassostrea gigas</name>
    <dbReference type="NCBI Taxonomy" id="29159"/>
    <lineage>
        <taxon>Eukaryota</taxon>
        <taxon>Metazoa</taxon>
        <taxon>Spiralia</taxon>
        <taxon>Lophotrochozoa</taxon>
        <taxon>Mollusca</taxon>
        <taxon>Bivalvia</taxon>
        <taxon>Autobranchia</taxon>
        <taxon>Pteriomorphia</taxon>
        <taxon>Ostreida</taxon>
        <taxon>Ostreoidea</taxon>
        <taxon>Ostreidae</taxon>
        <taxon>Magallana</taxon>
    </lineage>
</organism>
<evidence type="ECO:0000313" key="2">
    <source>
        <dbReference type="EMBL" id="EKC19338.1"/>
    </source>
</evidence>
<feature type="region of interest" description="Disordered" evidence="1">
    <location>
        <begin position="206"/>
        <end position="242"/>
    </location>
</feature>
<reference evidence="2" key="1">
    <citation type="journal article" date="2012" name="Nature">
        <title>The oyster genome reveals stress adaptation and complexity of shell formation.</title>
        <authorList>
            <person name="Zhang G."/>
            <person name="Fang X."/>
            <person name="Guo X."/>
            <person name="Li L."/>
            <person name="Luo R."/>
            <person name="Xu F."/>
            <person name="Yang P."/>
            <person name="Zhang L."/>
            <person name="Wang X."/>
            <person name="Qi H."/>
            <person name="Xiong Z."/>
            <person name="Que H."/>
            <person name="Xie Y."/>
            <person name="Holland P.W."/>
            <person name="Paps J."/>
            <person name="Zhu Y."/>
            <person name="Wu F."/>
            <person name="Chen Y."/>
            <person name="Wang J."/>
            <person name="Peng C."/>
            <person name="Meng J."/>
            <person name="Yang L."/>
            <person name="Liu J."/>
            <person name="Wen B."/>
            <person name="Zhang N."/>
            <person name="Huang Z."/>
            <person name="Zhu Q."/>
            <person name="Feng Y."/>
            <person name="Mount A."/>
            <person name="Hedgecock D."/>
            <person name="Xu Z."/>
            <person name="Liu Y."/>
            <person name="Domazet-Loso T."/>
            <person name="Du Y."/>
            <person name="Sun X."/>
            <person name="Zhang S."/>
            <person name="Liu B."/>
            <person name="Cheng P."/>
            <person name="Jiang X."/>
            <person name="Li J."/>
            <person name="Fan D."/>
            <person name="Wang W."/>
            <person name="Fu W."/>
            <person name="Wang T."/>
            <person name="Wang B."/>
            <person name="Zhang J."/>
            <person name="Peng Z."/>
            <person name="Li Y."/>
            <person name="Li N."/>
            <person name="Wang J."/>
            <person name="Chen M."/>
            <person name="He Y."/>
            <person name="Tan F."/>
            <person name="Song X."/>
            <person name="Zheng Q."/>
            <person name="Huang R."/>
            <person name="Yang H."/>
            <person name="Du X."/>
            <person name="Chen L."/>
            <person name="Yang M."/>
            <person name="Gaffney P.M."/>
            <person name="Wang S."/>
            <person name="Luo L."/>
            <person name="She Z."/>
            <person name="Ming Y."/>
            <person name="Huang W."/>
            <person name="Zhang S."/>
            <person name="Huang B."/>
            <person name="Zhang Y."/>
            <person name="Qu T."/>
            <person name="Ni P."/>
            <person name="Miao G."/>
            <person name="Wang J."/>
            <person name="Wang Q."/>
            <person name="Steinberg C.E."/>
            <person name="Wang H."/>
            <person name="Li N."/>
            <person name="Qian L."/>
            <person name="Zhang G."/>
            <person name="Li Y."/>
            <person name="Yang H."/>
            <person name="Liu X."/>
            <person name="Wang J."/>
            <person name="Yin Y."/>
            <person name="Wang J."/>
        </authorList>
    </citation>
    <scope>NUCLEOTIDE SEQUENCE [LARGE SCALE GENOMIC DNA]</scope>
    <source>
        <strain evidence="2">05x7-T-G4-1.051#20</strain>
    </source>
</reference>
<protein>
    <submittedName>
        <fullName evidence="2">Uncharacterized protein</fullName>
    </submittedName>
</protein>